<protein>
    <submittedName>
        <fullName evidence="1">Uncharacterized protein</fullName>
    </submittedName>
</protein>
<sequence length="65" mass="7372">MKTVITLIALLSFSLASANSEEVKIEKVEVIEMPVKAEVARLYKFKNSRIKKALNFETKKVTKLC</sequence>
<name>A0A8E4UY10_9CAUD</name>
<dbReference type="EMBL" id="MT732450">
    <property type="protein sequence ID" value="QQO97344.1"/>
    <property type="molecule type" value="Genomic_DNA"/>
</dbReference>
<reference evidence="1" key="1">
    <citation type="submission" date="2020-07" db="EMBL/GenBank/DDBJ databases">
        <title>Highly diverse flavobacterial phages as mortality factor during North Sea spring blooms.</title>
        <authorList>
            <person name="Bartlau N."/>
            <person name="Wichels A."/>
            <person name="Krohne G."/>
            <person name="Adriaenssens E.M."/>
            <person name="Heins A."/>
            <person name="Fuchs B.M."/>
            <person name="Amann R."/>
            <person name="Moraru C."/>
        </authorList>
    </citation>
    <scope>NUCLEOTIDE SEQUENCE</scope>
</reference>
<evidence type="ECO:0000313" key="1">
    <source>
        <dbReference type="EMBL" id="QQO97344.1"/>
    </source>
</evidence>
<dbReference type="Proteomes" id="UP000693899">
    <property type="component" value="Segment"/>
</dbReference>
<organism evidence="1 2">
    <name type="scientific">Maribacter phage Colly_1</name>
    <dbReference type="NCBI Taxonomy" id="2745691"/>
    <lineage>
        <taxon>Viruses</taxon>
        <taxon>Duplodnaviria</taxon>
        <taxon>Heunggongvirae</taxon>
        <taxon>Uroviricota</taxon>
        <taxon>Caudoviricetes</taxon>
        <taxon>Molycolviridae</taxon>
        <taxon>Mollyvirus</taxon>
        <taxon>Mollyvirus colly</taxon>
    </lineage>
</organism>
<keyword evidence="2" id="KW-1185">Reference proteome</keyword>
<evidence type="ECO:0000313" key="2">
    <source>
        <dbReference type="Proteomes" id="UP000693899"/>
    </source>
</evidence>
<accession>A0A8E4UY10</accession>
<gene>
    <name evidence="1" type="ORF">Colly1_6</name>
</gene>
<proteinExistence type="predicted"/>